<proteinExistence type="inferred from homology"/>
<feature type="domain" description="AMP-dependent synthetase/ligase" evidence="5">
    <location>
        <begin position="71"/>
        <end position="409"/>
    </location>
</feature>
<dbReference type="Pfam" id="PF00501">
    <property type="entry name" value="AMP-binding"/>
    <property type="match status" value="1"/>
</dbReference>
<dbReference type="Gene3D" id="3.40.50.12780">
    <property type="entry name" value="N-terminal domain of ligase-like"/>
    <property type="match status" value="1"/>
</dbReference>
<organism evidence="7">
    <name type="scientific">Lepeophtheirus salmonis</name>
    <name type="common">Salmon louse</name>
    <name type="synonym">Caligus salmonis</name>
    <dbReference type="NCBI Taxonomy" id="72036"/>
    <lineage>
        <taxon>Eukaryota</taxon>
        <taxon>Metazoa</taxon>
        <taxon>Ecdysozoa</taxon>
        <taxon>Arthropoda</taxon>
        <taxon>Crustacea</taxon>
        <taxon>Multicrustacea</taxon>
        <taxon>Hexanauplia</taxon>
        <taxon>Copepoda</taxon>
        <taxon>Siphonostomatoida</taxon>
        <taxon>Caligidae</taxon>
        <taxon>Lepeophtheirus</taxon>
    </lineage>
</organism>
<evidence type="ECO:0000313" key="7">
    <source>
        <dbReference type="EMBL" id="CDW40961.1"/>
    </source>
</evidence>
<dbReference type="InterPro" id="IPR025110">
    <property type="entry name" value="AMP-bd_C"/>
</dbReference>
<dbReference type="OMA" id="RIALWAD"/>
<dbReference type="OrthoDB" id="10253869at2759"/>
<evidence type="ECO:0000259" key="5">
    <source>
        <dbReference type="Pfam" id="PF00501"/>
    </source>
</evidence>
<evidence type="ECO:0000259" key="6">
    <source>
        <dbReference type="Pfam" id="PF13193"/>
    </source>
</evidence>
<comment type="similarity">
    <text evidence="2">Belongs to the ATP-dependent AMP-binding enzyme family.</text>
</comment>
<keyword evidence="4" id="KW-0576">Peroxisome</keyword>
<comment type="subcellular location">
    <subcellularLocation>
        <location evidence="1">Peroxisome</location>
    </subcellularLocation>
</comment>
<keyword evidence="3" id="KW-0436">Ligase</keyword>
<dbReference type="InterPro" id="IPR000873">
    <property type="entry name" value="AMP-dep_synth/lig_dom"/>
</dbReference>
<dbReference type="InterPro" id="IPR042099">
    <property type="entry name" value="ANL_N_sf"/>
</dbReference>
<dbReference type="EMBL" id="HACA01023600">
    <property type="protein sequence ID" value="CDW40961.1"/>
    <property type="molecule type" value="Transcribed_RNA"/>
</dbReference>
<evidence type="ECO:0000256" key="4">
    <source>
        <dbReference type="ARBA" id="ARBA00023140"/>
    </source>
</evidence>
<dbReference type="GO" id="GO:0005777">
    <property type="term" value="C:peroxisome"/>
    <property type="evidence" value="ECO:0007669"/>
    <property type="project" value="UniProtKB-SubCell"/>
</dbReference>
<dbReference type="AlphaFoldDB" id="A0A0K2UTD5"/>
<feature type="domain" description="AMP-binding enzyme C-terminal" evidence="6">
    <location>
        <begin position="460"/>
        <end position="536"/>
    </location>
</feature>
<dbReference type="PROSITE" id="PS00455">
    <property type="entry name" value="AMP_BINDING"/>
    <property type="match status" value="1"/>
</dbReference>
<evidence type="ECO:0000256" key="3">
    <source>
        <dbReference type="ARBA" id="ARBA00022598"/>
    </source>
</evidence>
<dbReference type="PANTHER" id="PTHR24096:SF149">
    <property type="entry name" value="AMP-BINDING DOMAIN-CONTAINING PROTEIN-RELATED"/>
    <property type="match status" value="1"/>
</dbReference>
<dbReference type="GO" id="GO:0016405">
    <property type="term" value="F:CoA-ligase activity"/>
    <property type="evidence" value="ECO:0007669"/>
    <property type="project" value="TreeGrafter"/>
</dbReference>
<dbReference type="InterPro" id="IPR020845">
    <property type="entry name" value="AMP-binding_CS"/>
</dbReference>
<evidence type="ECO:0000256" key="2">
    <source>
        <dbReference type="ARBA" id="ARBA00006432"/>
    </source>
</evidence>
<evidence type="ECO:0000256" key="1">
    <source>
        <dbReference type="ARBA" id="ARBA00004275"/>
    </source>
</evidence>
<name>A0A0K2UTD5_LEPSM</name>
<protein>
    <submittedName>
        <fullName evidence="7">Uncharacterized protein</fullName>
    </submittedName>
</protein>
<dbReference type="InterPro" id="IPR045851">
    <property type="entry name" value="AMP-bd_C_sf"/>
</dbReference>
<dbReference type="Gene3D" id="3.30.300.30">
    <property type="match status" value="1"/>
</dbReference>
<accession>A0A0K2UTD5</accession>
<dbReference type="Pfam" id="PF13193">
    <property type="entry name" value="AMP-binding_C"/>
    <property type="match status" value="1"/>
</dbReference>
<reference evidence="7" key="1">
    <citation type="submission" date="2014-05" db="EMBL/GenBank/DDBJ databases">
        <authorList>
            <person name="Chronopoulou M."/>
        </authorList>
    </citation>
    <scope>NUCLEOTIDE SEQUENCE</scope>
    <source>
        <tissue evidence="7">Whole organism</tissue>
    </source>
</reference>
<sequence>MGNLQSSKINENKILTSQNDFDDSVVLEYNQNITSYFIDSMKKYMTKNSNKEFLVNCGKKYFPGETTSEGPESVSILDFIEKVPKFAKYLYENGLRKGDVVHIIIGNRGDVYIPVHATLLCQGVVSISVDNISTETLLSEVQETQAKFVICTNRTYYKVKDLSSIIINLDTQLHAILEIDMSTQTQIPEQIEFDLQTLAVILWTSGTTGKPKGIQLNMVSLWNLLFLSPKTDGNMLITCNFAHVSGFNYSCFWSINFDVCTFHFISPEDVTSLGVEKIIFTLSQIPFTTIVVSASHIVYIAEKIVNDQIEYSSNFDEVKNICPAGAHTYPGISDDLRKLFRNLENVPNLYAMTESGGLILISKDQRSNGGVVGNMEVYIRDIHSGERLGPNTSGELIYRNPDKPTLGYLNRPDETKKFFLDDGWCCSGDMFHYNDHGELFYEGRIKEMLKSNGSHVYPIEIETIIQSMNSNIIEAGLFSKTEKIQTILGGIVVIKKGYRIDPEEIRQFVNDRIDDYKHLEIIILTNEPLPRNPNGKLLRNDINKLACS</sequence>
<dbReference type="PANTHER" id="PTHR24096">
    <property type="entry name" value="LONG-CHAIN-FATTY-ACID--COA LIGASE"/>
    <property type="match status" value="1"/>
</dbReference>
<dbReference type="SUPFAM" id="SSF56801">
    <property type="entry name" value="Acetyl-CoA synthetase-like"/>
    <property type="match status" value="1"/>
</dbReference>